<evidence type="ECO:0000313" key="7">
    <source>
        <dbReference type="EMBL" id="GHI24421.1"/>
    </source>
</evidence>
<evidence type="ECO:0000313" key="9">
    <source>
        <dbReference type="EMBL" id="GHI24639.1"/>
    </source>
</evidence>
<evidence type="ECO:0000313" key="15">
    <source>
        <dbReference type="EMBL" id="GHI26985.1"/>
    </source>
</evidence>
<evidence type="ECO:0000313" key="2">
    <source>
        <dbReference type="EMBL" id="GHI20467.1"/>
    </source>
</evidence>
<evidence type="ECO:0000313" key="16">
    <source>
        <dbReference type="Proteomes" id="UP001052739"/>
    </source>
</evidence>
<dbReference type="EMBL" id="BNDW01000043">
    <property type="protein sequence ID" value="GHI24223.1"/>
    <property type="molecule type" value="Genomic_DNA"/>
</dbReference>
<dbReference type="EMBL" id="BNDW01000087">
    <property type="protein sequence ID" value="GHI25723.1"/>
    <property type="molecule type" value="Genomic_DNA"/>
</dbReference>
<accession>A0ABQ3PP90</accession>
<dbReference type="EMBL" id="BNDW01000008">
    <property type="protein sequence ID" value="GHI20344.1"/>
    <property type="molecule type" value="Genomic_DNA"/>
</dbReference>
<evidence type="ECO:0000313" key="5">
    <source>
        <dbReference type="EMBL" id="GHI23377.1"/>
    </source>
</evidence>
<reference evidence="13" key="1">
    <citation type="submission" date="2024-05" db="EMBL/GenBank/DDBJ databases">
        <title>Whole genome shotgun sequence of Streptomyces hydrogenans NBRC 13475.</title>
        <authorList>
            <person name="Komaki H."/>
            <person name="Tamura T."/>
        </authorList>
    </citation>
    <scope>NUCLEOTIDE SEQUENCE</scope>
    <source>
        <strain evidence="13">NBRC 13475</strain>
    </source>
</reference>
<dbReference type="EMBL" id="BNDW01000015">
    <property type="protein sequence ID" value="GHI20488.1"/>
    <property type="molecule type" value="Genomic_DNA"/>
</dbReference>
<protein>
    <submittedName>
        <fullName evidence="13">Uncharacterized protein</fullName>
    </submittedName>
</protein>
<evidence type="ECO:0000313" key="12">
    <source>
        <dbReference type="EMBL" id="GHI25733.1"/>
    </source>
</evidence>
<dbReference type="Proteomes" id="UP001052739">
    <property type="component" value="Unassembled WGS sequence"/>
</dbReference>
<evidence type="ECO:0000313" key="6">
    <source>
        <dbReference type="EMBL" id="GHI24223.1"/>
    </source>
</evidence>
<dbReference type="EMBL" id="BNDW01000034">
    <property type="protein sequence ID" value="GHI22948.1"/>
    <property type="molecule type" value="Genomic_DNA"/>
</dbReference>
<dbReference type="RefSeq" id="WP_190224989.1">
    <property type="nucleotide sequence ID" value="NZ_BNBS01000081.1"/>
</dbReference>
<evidence type="ECO:0000313" key="8">
    <source>
        <dbReference type="EMBL" id="GHI24461.1"/>
    </source>
</evidence>
<organism evidence="13 16">
    <name type="scientific">Streptomyces hydrogenans</name>
    <dbReference type="NCBI Taxonomy" id="1873719"/>
    <lineage>
        <taxon>Bacteria</taxon>
        <taxon>Bacillati</taxon>
        <taxon>Actinomycetota</taxon>
        <taxon>Actinomycetes</taxon>
        <taxon>Kitasatosporales</taxon>
        <taxon>Streptomycetaceae</taxon>
        <taxon>Streptomyces</taxon>
    </lineage>
</organism>
<comment type="caution">
    <text evidence="13">The sequence shown here is derived from an EMBL/GenBank/DDBJ whole genome shotgun (WGS) entry which is preliminary data.</text>
</comment>
<evidence type="ECO:0000313" key="13">
    <source>
        <dbReference type="EMBL" id="GHI26824.1"/>
    </source>
</evidence>
<proteinExistence type="predicted"/>
<dbReference type="EMBL" id="BNDW01000015">
    <property type="protein sequence ID" value="GHI20467.1"/>
    <property type="molecule type" value="Genomic_DNA"/>
</dbReference>
<dbReference type="EMBL" id="BNDW01000066">
    <property type="protein sequence ID" value="GHI24639.1"/>
    <property type="molecule type" value="Genomic_DNA"/>
</dbReference>
<keyword evidence="16" id="KW-1185">Reference proteome</keyword>
<evidence type="ECO:0000313" key="11">
    <source>
        <dbReference type="EMBL" id="GHI25723.1"/>
    </source>
</evidence>
<sequence length="123" mass="14010">MNIWIMRKIQGSSHGRGDRRFLVRADAITYLSGDDDQVRASQLGSDEFSVIADVKDGGPTAPKLPDGFNVDLLFAISEARRRAQEDNDDPHQEDRVLVAQTWDGDWMWREFRPSEIEPKPEPV</sequence>
<dbReference type="EMBL" id="BNDW01000108">
    <property type="protein sequence ID" value="GHI26951.1"/>
    <property type="molecule type" value="Genomic_DNA"/>
</dbReference>
<dbReference type="EMBL" id="BNDW01000036">
    <property type="protein sequence ID" value="GHI23377.1"/>
    <property type="molecule type" value="Genomic_DNA"/>
</dbReference>
<evidence type="ECO:0000313" key="10">
    <source>
        <dbReference type="EMBL" id="GHI25626.1"/>
    </source>
</evidence>
<evidence type="ECO:0000313" key="1">
    <source>
        <dbReference type="EMBL" id="GHI20344.1"/>
    </source>
</evidence>
<evidence type="ECO:0000313" key="14">
    <source>
        <dbReference type="EMBL" id="GHI26951.1"/>
    </source>
</evidence>
<dbReference type="EMBL" id="BNDW01000103">
    <property type="protein sequence ID" value="GHI26824.1"/>
    <property type="molecule type" value="Genomic_DNA"/>
</dbReference>
<evidence type="ECO:0000313" key="4">
    <source>
        <dbReference type="EMBL" id="GHI22948.1"/>
    </source>
</evidence>
<dbReference type="EMBL" id="BNDW01000056">
    <property type="protein sequence ID" value="GHI24421.1"/>
    <property type="molecule type" value="Genomic_DNA"/>
</dbReference>
<dbReference type="EMBL" id="BNDW01000088">
    <property type="protein sequence ID" value="GHI25733.1"/>
    <property type="molecule type" value="Genomic_DNA"/>
</dbReference>
<gene>
    <name evidence="1" type="ORF">Shyd_17150</name>
    <name evidence="2" type="ORF">Shyd_18380</name>
    <name evidence="3" type="ORF">Shyd_18590</name>
    <name evidence="4" type="ORF">Shyd_43190</name>
    <name evidence="5" type="ORF">Shyd_47480</name>
    <name evidence="6" type="ORF">Shyd_55940</name>
    <name evidence="7" type="ORF">Shyd_57920</name>
    <name evidence="8" type="ORF">Shyd_58320</name>
    <name evidence="9" type="ORF">Shyd_60100</name>
    <name evidence="10" type="ORF">Shyd_69970</name>
    <name evidence="11" type="ORF">Shyd_70940</name>
    <name evidence="12" type="ORF">Shyd_71040</name>
    <name evidence="13" type="ORF">Shyd_81950</name>
    <name evidence="14" type="ORF">Shyd_83220</name>
    <name evidence="15" type="ORF">Shyd_83560</name>
</gene>
<dbReference type="EMBL" id="BNDW01000110">
    <property type="protein sequence ID" value="GHI26985.1"/>
    <property type="molecule type" value="Genomic_DNA"/>
</dbReference>
<dbReference type="EMBL" id="BNDW01000058">
    <property type="protein sequence ID" value="GHI24461.1"/>
    <property type="molecule type" value="Genomic_DNA"/>
</dbReference>
<name>A0ABQ3PP90_9ACTN</name>
<evidence type="ECO:0000313" key="3">
    <source>
        <dbReference type="EMBL" id="GHI20488.1"/>
    </source>
</evidence>
<dbReference type="EMBL" id="BNDW01000083">
    <property type="protein sequence ID" value="GHI25626.1"/>
    <property type="molecule type" value="Genomic_DNA"/>
</dbReference>